<organism evidence="1 2">
    <name type="scientific">Mucilaginibacter limnophilus</name>
    <dbReference type="NCBI Taxonomy" id="1932778"/>
    <lineage>
        <taxon>Bacteria</taxon>
        <taxon>Pseudomonadati</taxon>
        <taxon>Bacteroidota</taxon>
        <taxon>Sphingobacteriia</taxon>
        <taxon>Sphingobacteriales</taxon>
        <taxon>Sphingobacteriaceae</taxon>
        <taxon>Mucilaginibacter</taxon>
    </lineage>
</organism>
<keyword evidence="2" id="KW-1185">Reference proteome</keyword>
<dbReference type="AlphaFoldDB" id="A0A437MUL6"/>
<dbReference type="Proteomes" id="UP000282759">
    <property type="component" value="Unassembled WGS sequence"/>
</dbReference>
<sequence length="172" mass="19773">MTKKFSFIFFTSFIFLLFAFGLSSCSFNPSVQGKGEVYLQGEWKQDSLPGQKQLLTYSLSDFKFTCDSFYIKVNTVSRVNYGADSCMNRGRWTEYIRGTYRQVKDTLQLRGFFYNADGTLKRENTCFRSGVFEEQYTVKKQADSILNLSTSSSVLPLTLRLTHRISCVPKPL</sequence>
<evidence type="ECO:0000313" key="1">
    <source>
        <dbReference type="EMBL" id="RVU01369.1"/>
    </source>
</evidence>
<name>A0A437MUL6_9SPHI</name>
<gene>
    <name evidence="1" type="ORF">EOD41_05230</name>
</gene>
<comment type="caution">
    <text evidence="1">The sequence shown here is derived from an EMBL/GenBank/DDBJ whole genome shotgun (WGS) entry which is preliminary data.</text>
</comment>
<protein>
    <submittedName>
        <fullName evidence="1">Fumarate hydratase</fullName>
    </submittedName>
</protein>
<dbReference type="EMBL" id="SACK01000002">
    <property type="protein sequence ID" value="RVU01369.1"/>
    <property type="molecule type" value="Genomic_DNA"/>
</dbReference>
<evidence type="ECO:0000313" key="2">
    <source>
        <dbReference type="Proteomes" id="UP000282759"/>
    </source>
</evidence>
<reference evidence="1 2" key="1">
    <citation type="submission" date="2019-01" db="EMBL/GenBank/DDBJ databases">
        <authorList>
            <person name="Chen W.-M."/>
        </authorList>
    </citation>
    <scope>NUCLEOTIDE SEQUENCE [LARGE SCALE GENOMIC DNA]</scope>
    <source>
        <strain evidence="1 2">YBJ-36</strain>
    </source>
</reference>
<accession>A0A437MUL6</accession>
<proteinExistence type="predicted"/>
<dbReference type="OrthoDB" id="793718at2"/>
<dbReference type="RefSeq" id="WP_127703744.1">
    <property type="nucleotide sequence ID" value="NZ_SACK01000002.1"/>
</dbReference>
<dbReference type="PROSITE" id="PS51257">
    <property type="entry name" value="PROKAR_LIPOPROTEIN"/>
    <property type="match status" value="1"/>
</dbReference>